<evidence type="ECO:0000256" key="9">
    <source>
        <dbReference type="ARBA" id="ARBA00049535"/>
    </source>
</evidence>
<evidence type="ECO:0000259" key="10">
    <source>
        <dbReference type="Pfam" id="PF13793"/>
    </source>
</evidence>
<proteinExistence type="predicted"/>
<accession>A0A2X3KZC6</accession>
<name>A0A2X3KZC6_9BACT</name>
<dbReference type="Pfam" id="PF13793">
    <property type="entry name" value="Pribosyltran_N"/>
    <property type="match status" value="1"/>
</dbReference>
<dbReference type="KEGG" id="bana:BARAN1_0244"/>
<evidence type="ECO:0000256" key="1">
    <source>
        <dbReference type="ARBA" id="ARBA00013247"/>
    </source>
</evidence>
<reference evidence="12" key="1">
    <citation type="submission" date="2018-05" db="EMBL/GenBank/DDBJ databases">
        <authorList>
            <person name="Hao L."/>
        </authorList>
    </citation>
    <scope>NUCLEOTIDE SEQUENCE [LARGE SCALE GENOMIC DNA]</scope>
</reference>
<dbReference type="NCBIfam" id="TIGR01251">
    <property type="entry name" value="ribP_PPkin"/>
    <property type="match status" value="1"/>
</dbReference>
<keyword evidence="8" id="KW-0460">Magnesium</keyword>
<dbReference type="EMBL" id="LS483254">
    <property type="protein sequence ID" value="SQD92269.1"/>
    <property type="molecule type" value="Genomic_DNA"/>
</dbReference>
<dbReference type="InterPro" id="IPR005946">
    <property type="entry name" value="Rib-P_diPkinase"/>
</dbReference>
<dbReference type="GO" id="GO:0006164">
    <property type="term" value="P:purine nucleotide biosynthetic process"/>
    <property type="evidence" value="ECO:0007669"/>
    <property type="project" value="TreeGrafter"/>
</dbReference>
<evidence type="ECO:0000256" key="4">
    <source>
        <dbReference type="ARBA" id="ARBA00022727"/>
    </source>
</evidence>
<evidence type="ECO:0000256" key="7">
    <source>
        <dbReference type="ARBA" id="ARBA00022840"/>
    </source>
</evidence>
<dbReference type="RefSeq" id="WP_122030511.1">
    <property type="nucleotide sequence ID" value="NZ_LS483254.1"/>
</dbReference>
<dbReference type="GO" id="GO:0016301">
    <property type="term" value="F:kinase activity"/>
    <property type="evidence" value="ECO:0007669"/>
    <property type="project" value="UniProtKB-KW"/>
</dbReference>
<dbReference type="GO" id="GO:0005737">
    <property type="term" value="C:cytoplasm"/>
    <property type="evidence" value="ECO:0007669"/>
    <property type="project" value="TreeGrafter"/>
</dbReference>
<keyword evidence="2 11" id="KW-0808">Transferase</keyword>
<dbReference type="GO" id="GO:0005524">
    <property type="term" value="F:ATP binding"/>
    <property type="evidence" value="ECO:0007669"/>
    <property type="project" value="UniProtKB-KW"/>
</dbReference>
<dbReference type="EC" id="2.7.6.1" evidence="1"/>
<sequence length="343" mass="37919">MPRKKGVEDVRILSGRANLPLARRIAEILGVELCEADAPGQDGPSYAPGRFPDGEVSVQIRQTVRGKDVFVVQPTSPPVNDHLMELLILVDALRRASCREICAVIPYLGYARQDRKMTGRVPISARLVADLLEVAGVDRVLTMDLHAGQIQGFFSVPLDHLRSDRMLAKYIYDHHHDWLNKLTVASPDLGGVWRARRMAKRLGELQGDGELPLAVVVMQRDEEGKGVVVKDVIGKVRGRNVLLVDDILASGRTLVTAAEELTRSGAKEVFAACTHGVFAGDALRVLDTPQLQRVLVTDTIAPRDEVRRAPQIEIVSVAEFFADAIRRIHRHESMTDLLAYIPM</sequence>
<evidence type="ECO:0000313" key="11">
    <source>
        <dbReference type="EMBL" id="SQD92269.1"/>
    </source>
</evidence>
<gene>
    <name evidence="11" type="primary">prsA</name>
    <name evidence="11" type="ORF">BARAN1_0244</name>
</gene>
<dbReference type="GO" id="GO:0004749">
    <property type="term" value="F:ribose phosphate diphosphokinase activity"/>
    <property type="evidence" value="ECO:0007669"/>
    <property type="project" value="UniProtKB-EC"/>
</dbReference>
<evidence type="ECO:0000256" key="6">
    <source>
        <dbReference type="ARBA" id="ARBA00022777"/>
    </source>
</evidence>
<keyword evidence="3" id="KW-0479">Metal-binding</keyword>
<dbReference type="PANTHER" id="PTHR10210">
    <property type="entry name" value="RIBOSE-PHOSPHATE DIPHOSPHOKINASE FAMILY MEMBER"/>
    <property type="match status" value="1"/>
</dbReference>
<dbReference type="GO" id="GO:0000287">
    <property type="term" value="F:magnesium ion binding"/>
    <property type="evidence" value="ECO:0007669"/>
    <property type="project" value="InterPro"/>
</dbReference>
<dbReference type="InterPro" id="IPR000842">
    <property type="entry name" value="PRib_PP_synth_CS"/>
</dbReference>
<dbReference type="GO" id="GO:0006015">
    <property type="term" value="P:5-phosphoribose 1-diphosphate biosynthetic process"/>
    <property type="evidence" value="ECO:0007669"/>
    <property type="project" value="TreeGrafter"/>
</dbReference>
<evidence type="ECO:0000256" key="5">
    <source>
        <dbReference type="ARBA" id="ARBA00022741"/>
    </source>
</evidence>
<dbReference type="SUPFAM" id="SSF53271">
    <property type="entry name" value="PRTase-like"/>
    <property type="match status" value="1"/>
</dbReference>
<protein>
    <recommendedName>
        <fullName evidence="1">ribose-phosphate diphosphokinase</fullName>
        <ecNumber evidence="1">2.7.6.1</ecNumber>
    </recommendedName>
</protein>
<dbReference type="GO" id="GO:0002189">
    <property type="term" value="C:ribose phosphate diphosphokinase complex"/>
    <property type="evidence" value="ECO:0007669"/>
    <property type="project" value="TreeGrafter"/>
</dbReference>
<dbReference type="GO" id="GO:0009156">
    <property type="term" value="P:ribonucleoside monophosphate biosynthetic process"/>
    <property type="evidence" value="ECO:0007669"/>
    <property type="project" value="InterPro"/>
</dbReference>
<dbReference type="CDD" id="cd06223">
    <property type="entry name" value="PRTases_typeI"/>
    <property type="match status" value="1"/>
</dbReference>
<dbReference type="OrthoDB" id="9777067at2"/>
<dbReference type="FunFam" id="3.40.50.2020:FF:000007">
    <property type="entry name" value="Ribose-phosphate pyrophosphokinase"/>
    <property type="match status" value="1"/>
</dbReference>
<keyword evidence="5" id="KW-0547">Nucleotide-binding</keyword>
<dbReference type="PANTHER" id="PTHR10210:SF32">
    <property type="entry name" value="RIBOSE-PHOSPHATE PYROPHOSPHOKINASE 2"/>
    <property type="match status" value="1"/>
</dbReference>
<evidence type="ECO:0000256" key="8">
    <source>
        <dbReference type="ARBA" id="ARBA00022842"/>
    </source>
</evidence>
<keyword evidence="12" id="KW-1185">Reference proteome</keyword>
<dbReference type="Gene3D" id="3.40.50.2020">
    <property type="match status" value="2"/>
</dbReference>
<dbReference type="InterPro" id="IPR029057">
    <property type="entry name" value="PRTase-like"/>
</dbReference>
<keyword evidence="7" id="KW-0067">ATP-binding</keyword>
<dbReference type="Pfam" id="PF14572">
    <property type="entry name" value="Pribosyl_synth"/>
    <property type="match status" value="1"/>
</dbReference>
<dbReference type="SMART" id="SM01400">
    <property type="entry name" value="Pribosyltran_N"/>
    <property type="match status" value="1"/>
</dbReference>
<dbReference type="PROSITE" id="PS00114">
    <property type="entry name" value="PRPP_SYNTHASE"/>
    <property type="match status" value="1"/>
</dbReference>
<evidence type="ECO:0000256" key="2">
    <source>
        <dbReference type="ARBA" id="ARBA00022679"/>
    </source>
</evidence>
<dbReference type="AlphaFoldDB" id="A0A2X3KZC6"/>
<keyword evidence="4" id="KW-0545">Nucleotide biosynthesis</keyword>
<evidence type="ECO:0000313" key="12">
    <source>
        <dbReference type="Proteomes" id="UP000249818"/>
    </source>
</evidence>
<evidence type="ECO:0000256" key="3">
    <source>
        <dbReference type="ARBA" id="ARBA00022723"/>
    </source>
</evidence>
<keyword evidence="6" id="KW-0418">Kinase</keyword>
<dbReference type="InterPro" id="IPR029099">
    <property type="entry name" value="Pribosyltran_N"/>
</dbReference>
<comment type="catalytic activity">
    <reaction evidence="9">
        <text>D-ribose 5-phosphate + ATP = 5-phospho-alpha-D-ribose 1-diphosphate + AMP + H(+)</text>
        <dbReference type="Rhea" id="RHEA:15609"/>
        <dbReference type="ChEBI" id="CHEBI:15378"/>
        <dbReference type="ChEBI" id="CHEBI:30616"/>
        <dbReference type="ChEBI" id="CHEBI:58017"/>
        <dbReference type="ChEBI" id="CHEBI:78346"/>
        <dbReference type="ChEBI" id="CHEBI:456215"/>
        <dbReference type="EC" id="2.7.6.1"/>
    </reaction>
</comment>
<organism evidence="11 12">
    <name type="scientific">Candidatus Bipolaricaulis anaerobius</name>
    <dbReference type="NCBI Taxonomy" id="2026885"/>
    <lineage>
        <taxon>Bacteria</taxon>
        <taxon>Candidatus Bipolaricaulota</taxon>
        <taxon>Candidatus Bipolaricaulia</taxon>
        <taxon>Candidatus Bipolaricaulales</taxon>
        <taxon>Candidatus Bipolaricaulaceae</taxon>
        <taxon>Candidatus Bipolaricaulis</taxon>
    </lineage>
</organism>
<dbReference type="Proteomes" id="UP000249818">
    <property type="component" value="Chromosome BARAN1"/>
</dbReference>
<dbReference type="InterPro" id="IPR000836">
    <property type="entry name" value="PRTase_dom"/>
</dbReference>
<dbReference type="NCBIfam" id="NF002320">
    <property type="entry name" value="PRK01259.1"/>
    <property type="match status" value="1"/>
</dbReference>
<feature type="domain" description="Ribose-phosphate pyrophosphokinase N-terminal" evidence="10">
    <location>
        <begin position="11"/>
        <end position="136"/>
    </location>
</feature>